<reference evidence="1 2" key="1">
    <citation type="journal article" date="2020" name="Microbiol. Resour. Announc.">
        <title>Draft Genome Sequence of a Cladosporium Species Isolated from the Mesophotic Ascidian Didemnum maculosum.</title>
        <authorList>
            <person name="Gioti A."/>
            <person name="Siaperas R."/>
            <person name="Nikolaivits E."/>
            <person name="Le Goff G."/>
            <person name="Ouazzani J."/>
            <person name="Kotoulas G."/>
            <person name="Topakas E."/>
        </authorList>
    </citation>
    <scope>NUCLEOTIDE SEQUENCE [LARGE SCALE GENOMIC DNA]</scope>
    <source>
        <strain evidence="1 2">TM138-S3</strain>
    </source>
</reference>
<accession>A0AB34KV65</accession>
<comment type="caution">
    <text evidence="1">The sequence shown here is derived from an EMBL/GenBank/DDBJ whole genome shotgun (WGS) entry which is preliminary data.</text>
</comment>
<name>A0AB34KV65_9PEZI</name>
<dbReference type="InterPro" id="IPR046670">
    <property type="entry name" value="DUF6540"/>
</dbReference>
<organism evidence="1 2">
    <name type="scientific">Cladosporium halotolerans</name>
    <dbReference type="NCBI Taxonomy" id="1052096"/>
    <lineage>
        <taxon>Eukaryota</taxon>
        <taxon>Fungi</taxon>
        <taxon>Dikarya</taxon>
        <taxon>Ascomycota</taxon>
        <taxon>Pezizomycotina</taxon>
        <taxon>Dothideomycetes</taxon>
        <taxon>Dothideomycetidae</taxon>
        <taxon>Cladosporiales</taxon>
        <taxon>Cladosporiaceae</taxon>
        <taxon>Cladosporium</taxon>
    </lineage>
</organism>
<dbReference type="GeneID" id="96004792"/>
<dbReference type="Pfam" id="PF20174">
    <property type="entry name" value="DUF6540"/>
    <property type="match status" value="1"/>
</dbReference>
<gene>
    <name evidence="1" type="ORF">WHR41_03348</name>
</gene>
<evidence type="ECO:0000313" key="1">
    <source>
        <dbReference type="EMBL" id="KAL1587927.1"/>
    </source>
</evidence>
<dbReference type="AlphaFoldDB" id="A0AB34KV65"/>
<sequence>MSYAVYRVASAGMPMEHHAIFIELDSHTGSGQIFQVTGNIQAGMSYETKAGGKPEEELGYFGKVLVGRVAVGDYEKLGEVCADVEVPGKQFDGPRRLVPAGVRLRRCQEWTEEALGRLREDGVLV</sequence>
<keyword evidence="2" id="KW-1185">Reference proteome</keyword>
<proteinExistence type="predicted"/>
<dbReference type="EMBL" id="JAAQHG020000008">
    <property type="protein sequence ID" value="KAL1587927.1"/>
    <property type="molecule type" value="Genomic_DNA"/>
</dbReference>
<evidence type="ECO:0000313" key="2">
    <source>
        <dbReference type="Proteomes" id="UP000803884"/>
    </source>
</evidence>
<dbReference type="Proteomes" id="UP000803884">
    <property type="component" value="Unassembled WGS sequence"/>
</dbReference>
<protein>
    <submittedName>
        <fullName evidence="1">Uncharacterized protein</fullName>
    </submittedName>
</protein>
<dbReference type="RefSeq" id="XP_069231032.1">
    <property type="nucleotide sequence ID" value="XM_069371954.1"/>
</dbReference>